<comment type="caution">
    <text evidence="1">The sequence shown here is derived from an EMBL/GenBank/DDBJ whole genome shotgun (WGS) entry which is preliminary data.</text>
</comment>
<dbReference type="STRING" id="1236989.JCM15548_14065"/>
<organism evidence="1 2">
    <name type="scientific">Geofilum rubicundum JCM 15548</name>
    <dbReference type="NCBI Taxonomy" id="1236989"/>
    <lineage>
        <taxon>Bacteria</taxon>
        <taxon>Pseudomonadati</taxon>
        <taxon>Bacteroidota</taxon>
        <taxon>Bacteroidia</taxon>
        <taxon>Marinilabiliales</taxon>
        <taxon>Marinilabiliaceae</taxon>
        <taxon>Geofilum</taxon>
    </lineage>
</organism>
<accession>A0A0E9M1J5</accession>
<protein>
    <submittedName>
        <fullName evidence="1">Uncharacterized protein</fullName>
    </submittedName>
</protein>
<dbReference type="EMBL" id="BAZW01000057">
    <property type="protein sequence ID" value="GAO31677.1"/>
    <property type="molecule type" value="Genomic_DNA"/>
</dbReference>
<evidence type="ECO:0000313" key="2">
    <source>
        <dbReference type="Proteomes" id="UP000032900"/>
    </source>
</evidence>
<proteinExistence type="predicted"/>
<dbReference type="Proteomes" id="UP000032900">
    <property type="component" value="Unassembled WGS sequence"/>
</dbReference>
<dbReference type="RefSeq" id="WP_062127928.1">
    <property type="nucleotide sequence ID" value="NZ_BAZW01000057.1"/>
</dbReference>
<sequence>MLEQNPEANGVEGNMSRLIIPPNRGLRVNGKITGNGEIQYQMDASNTPLLEGDLGDFVTNPEASFIMRSNSGNVIAPAHLNRFPRLSVPGSSAEWSDGNSVTFATDITCINLNVRFGGTLRLNNGLEGDVHVLDSLRVGGIGTDNSGRIIFPNSGNVRTLRVGGDIALHTDGTNFTNNQIFVEGGGSSNLEHRLIASGNIVLRNPESFLNLFTANDGQQSNVILELSGDESASFSSVASSQPSFYRLVLNKQSNRNFTFNNSFTLNGPTDGEVKALELIGGTLNLWDSGIDLTLTSGGPDFRIPAGTGLYLGSSATVRVSGDNTGIWLDGTITGGYNTNFFLNGGTNNYIEYTSSGNSSIILHQANFYVGSQIRRSELAEEGILNFRQNHVNSTVKIGTNAHLGGVTNRGVFEMVSPGSSFYQAAGARMSIVNAVPNSTIPSLNISLTSDAVDLGDGSIIAFGDTETEVDQSFGLFSSINLKDVHVDNQAGNNPNVSMNVVSASIDNLTIDAGATWLANGLDLIISGDWTNAGSYVSGQNTTTFTGLVDQNFSGNTTFYNLEKSGGSDLILDNANADIVVDNRFVFDAGQLQGNDNEVFVKGDLSFDGQYLHSGTSKGIVMGGTEAQKLTGNGVFGMLTVSNLSGVDVTVGNQLTVNDRLRLEQGVLNIGSNLFILGVDSEIEAGNPFSVSNMIQTNISFTDNGVKKYIPSGAFSFVFPMGSAGKYTPVSFDISDNTNVSGSLLAKPAGEYHPSVLDPDNVLHYHWVLRAEGLSDFNGTARMRYYPVDVKPDPANINNYVAARLLSDGSGEWNKFSGEEVIDITNNQLVFTFIDADDNGISGDYTAGLDEAIPDQVPTYISKTSGSWNNTSTWDTYPEAGGVVPGGGPRGSMVIVAHSVDVPANFISSYRTTILENGNLELGSTFGHRLGDVLGNGILTIERGDLPAGVYDEFFSANGGTLEFKGSSDYDILSDITQVNHLKVTGLGARRLPNLSLQLLGDLTIDGVSLQNEHYQTLAVKGDVNFVSGSFNAGFGSNAKVVFNGSQSQSVTGSQDFTGVNEFHRLNVNNSAGVLLTTDVDVAEVVTLTNGRIIVSDGTVFSILNPATDAIVGALATRYIDGPLYKRINSGTSFDFPLGNEGRYGNIKVENVTASGMWRAQYHSSSPSGAGLSTGSKEAPVQYVSSSEYWNIEAPAAATAQVTLRWDASSGVNPAESGLRGVQWLTDKWHEVSLSNVSGNSTAGTAKTSPALNFNANPGEGNYITFGAITIPAYTWTGATDTDWFKAGNWTNSTVPSASANTTIASTANMPVITGANVAQVNNLIIDAGVT</sequence>
<dbReference type="OrthoDB" id="1109367at2"/>
<evidence type="ECO:0000313" key="1">
    <source>
        <dbReference type="EMBL" id="GAO31677.1"/>
    </source>
</evidence>
<keyword evidence="2" id="KW-1185">Reference proteome</keyword>
<gene>
    <name evidence="1" type="ORF">JCM15548_14065</name>
</gene>
<name>A0A0E9M1J5_9BACT</name>
<reference evidence="1 2" key="1">
    <citation type="journal article" date="2015" name="Microbes Environ.">
        <title>Distribution and evolution of nitrogen fixation genes in the phylum bacteroidetes.</title>
        <authorList>
            <person name="Inoue J."/>
            <person name="Oshima K."/>
            <person name="Suda W."/>
            <person name="Sakamoto M."/>
            <person name="Iino T."/>
            <person name="Noda S."/>
            <person name="Hongoh Y."/>
            <person name="Hattori M."/>
            <person name="Ohkuma M."/>
        </authorList>
    </citation>
    <scope>NUCLEOTIDE SEQUENCE [LARGE SCALE GENOMIC DNA]</scope>
    <source>
        <strain evidence="1">JCM 15548</strain>
    </source>
</reference>